<keyword evidence="1" id="KW-0812">Transmembrane</keyword>
<evidence type="ECO:0000313" key="3">
    <source>
        <dbReference type="Proteomes" id="UP000711047"/>
    </source>
</evidence>
<keyword evidence="1" id="KW-1133">Transmembrane helix</keyword>
<keyword evidence="3" id="KW-1185">Reference proteome</keyword>
<protein>
    <submittedName>
        <fullName evidence="2">Uncharacterized protein</fullName>
    </submittedName>
</protein>
<accession>A0ABX2DMM7</accession>
<keyword evidence="1" id="KW-0472">Membrane</keyword>
<organism evidence="2 3">
    <name type="scientific">Paenibacillus tritici</name>
    <dbReference type="NCBI Taxonomy" id="1873425"/>
    <lineage>
        <taxon>Bacteria</taxon>
        <taxon>Bacillati</taxon>
        <taxon>Bacillota</taxon>
        <taxon>Bacilli</taxon>
        <taxon>Bacillales</taxon>
        <taxon>Paenibacillaceae</taxon>
        <taxon>Paenibacillus</taxon>
    </lineage>
</organism>
<gene>
    <name evidence="2" type="ORF">HQN87_11085</name>
</gene>
<evidence type="ECO:0000256" key="1">
    <source>
        <dbReference type="SAM" id="Phobius"/>
    </source>
</evidence>
<name>A0ABX2DMM7_9BACL</name>
<dbReference type="EMBL" id="JABMKX010000005">
    <property type="protein sequence ID" value="NQX45877.1"/>
    <property type="molecule type" value="Genomic_DNA"/>
</dbReference>
<feature type="transmembrane region" description="Helical" evidence="1">
    <location>
        <begin position="25"/>
        <end position="42"/>
    </location>
</feature>
<sequence length="66" mass="7900">MYKDDDGEFNEGKSKSRAGYRKDNLLHMNVVYVFFVRVRLFIRQLPDRQSRQLRGVMVQQKHLVVS</sequence>
<reference evidence="2 3" key="1">
    <citation type="submission" date="2020-05" db="EMBL/GenBank/DDBJ databases">
        <title>Paenibacillus glebae, sp. nov., Paenibacillus humi sp. nov., Paenibacillus pedi sp. nov., Paenibacillus terrestris sp. nov. and Paenibacillus terricola sp. nov., isolated from a forest top soil sample.</title>
        <authorList>
            <person name="Qi S."/>
            <person name="Carlier A."/>
            <person name="Cnockaert M."/>
            <person name="Vandamme P."/>
        </authorList>
    </citation>
    <scope>NUCLEOTIDE SEQUENCE [LARGE SCALE GENOMIC DNA]</scope>
    <source>
        <strain evidence="2 3">LMG 29502</strain>
    </source>
</reference>
<proteinExistence type="predicted"/>
<evidence type="ECO:0000313" key="2">
    <source>
        <dbReference type="EMBL" id="NQX45877.1"/>
    </source>
</evidence>
<comment type="caution">
    <text evidence="2">The sequence shown here is derived from an EMBL/GenBank/DDBJ whole genome shotgun (WGS) entry which is preliminary data.</text>
</comment>
<dbReference type="Proteomes" id="UP000711047">
    <property type="component" value="Unassembled WGS sequence"/>
</dbReference>